<dbReference type="PANTHER" id="PTHR35602">
    <property type="entry name" value="ESTERASE YQIA-RELATED"/>
    <property type="match status" value="1"/>
</dbReference>
<dbReference type="InterPro" id="IPR008886">
    <property type="entry name" value="UPF0227/Esterase_YqiA"/>
</dbReference>
<comment type="caution">
    <text evidence="1">The sequence shown here is derived from an EMBL/GenBank/DDBJ whole genome shotgun (WGS) entry which is preliminary data.</text>
</comment>
<proteinExistence type="predicted"/>
<protein>
    <submittedName>
        <fullName evidence="1">Esterase YqiA</fullName>
    </submittedName>
</protein>
<dbReference type="AlphaFoldDB" id="A0A9J6RKZ7"/>
<dbReference type="PANTHER" id="PTHR35602:SF3">
    <property type="entry name" value="ESTERASE YQIA"/>
    <property type="match status" value="1"/>
</dbReference>
<dbReference type="SUPFAM" id="SSF53474">
    <property type="entry name" value="alpha/beta-Hydrolases"/>
    <property type="match status" value="1"/>
</dbReference>
<dbReference type="Proteomes" id="UP001069090">
    <property type="component" value="Unassembled WGS sequence"/>
</dbReference>
<evidence type="ECO:0000313" key="2">
    <source>
        <dbReference type="Proteomes" id="UP001069090"/>
    </source>
</evidence>
<evidence type="ECO:0000313" key="1">
    <source>
        <dbReference type="EMBL" id="MCZ0864880.1"/>
    </source>
</evidence>
<dbReference type="EMBL" id="JAPTGG010000004">
    <property type="protein sequence ID" value="MCZ0864880.1"/>
    <property type="molecule type" value="Genomic_DNA"/>
</dbReference>
<accession>A0A9J6RKZ7</accession>
<dbReference type="Gene3D" id="3.40.50.1820">
    <property type="entry name" value="alpha/beta hydrolase"/>
    <property type="match status" value="1"/>
</dbReference>
<sequence>MRPLLLYIHGFSSSGQSEKALAVGEFVKQHCPHMDYLAPSFPNYPAAAFNAIKEIIESELAQGREKIGMIGSSLGGFMATMVGELYQLKAVLVNPAVKPSKLMPVLLGENTNFHTGEKFLLTQDHLQELVEIECERMQYPENYWLMLQTGDETLNYRWAKKYYSKSPQHIEEGGNHRFENFEQHLPAVLEFLELTDGH</sequence>
<organism evidence="1 2">
    <name type="scientific">Dasania phycosphaerae</name>
    <dbReference type="NCBI Taxonomy" id="2950436"/>
    <lineage>
        <taxon>Bacteria</taxon>
        <taxon>Pseudomonadati</taxon>
        <taxon>Pseudomonadota</taxon>
        <taxon>Gammaproteobacteria</taxon>
        <taxon>Cellvibrionales</taxon>
        <taxon>Spongiibacteraceae</taxon>
        <taxon>Dasania</taxon>
    </lineage>
</organism>
<gene>
    <name evidence="1" type="ORF">O0V09_06690</name>
</gene>
<keyword evidence="2" id="KW-1185">Reference proteome</keyword>
<name>A0A9J6RKZ7_9GAMM</name>
<dbReference type="Pfam" id="PF05728">
    <property type="entry name" value="UPF0227"/>
    <property type="match status" value="1"/>
</dbReference>
<dbReference type="RefSeq" id="WP_258331033.1">
    <property type="nucleotide sequence ID" value="NZ_JAPTGG010000004.1"/>
</dbReference>
<reference evidence="1 2" key="1">
    <citation type="submission" date="2022-12" db="EMBL/GenBank/DDBJ databases">
        <title>Dasania phycosphaerae sp. nov., isolated from particulate material of the south coast of Korea.</title>
        <authorList>
            <person name="Jiang Y."/>
        </authorList>
    </citation>
    <scope>NUCLEOTIDE SEQUENCE [LARGE SCALE GENOMIC DNA]</scope>
    <source>
        <strain evidence="1 2">GY-19</strain>
    </source>
</reference>
<dbReference type="InterPro" id="IPR029058">
    <property type="entry name" value="AB_hydrolase_fold"/>
</dbReference>